<dbReference type="PANTHER" id="PTHR30524:SF0">
    <property type="entry name" value="ALTRONATE OXIDOREDUCTASE-RELATED"/>
    <property type="match status" value="1"/>
</dbReference>
<dbReference type="Gene3D" id="3.40.50.720">
    <property type="entry name" value="NAD(P)-binding Rossmann-like Domain"/>
    <property type="match status" value="1"/>
</dbReference>
<organism evidence="5 6">
    <name type="scientific">Rhizobium subbaraonis</name>
    <dbReference type="NCBI Taxonomy" id="908946"/>
    <lineage>
        <taxon>Bacteria</taxon>
        <taxon>Pseudomonadati</taxon>
        <taxon>Pseudomonadota</taxon>
        <taxon>Alphaproteobacteria</taxon>
        <taxon>Hyphomicrobiales</taxon>
        <taxon>Rhizobiaceae</taxon>
        <taxon>Rhizobium/Agrobacterium group</taxon>
        <taxon>Rhizobium</taxon>
    </lineage>
</organism>
<evidence type="ECO:0000313" key="6">
    <source>
        <dbReference type="Proteomes" id="UP000219167"/>
    </source>
</evidence>
<reference evidence="5 6" key="1">
    <citation type="submission" date="2017-08" db="EMBL/GenBank/DDBJ databases">
        <authorList>
            <person name="de Groot N.N."/>
        </authorList>
    </citation>
    <scope>NUCLEOTIDE SEQUENCE [LARGE SCALE GENOMIC DNA]</scope>
    <source>
        <strain evidence="5 6">JC85</strain>
    </source>
</reference>
<dbReference type="PANTHER" id="PTHR30524">
    <property type="entry name" value="MANNITOL-1-PHOSPHATE 5-DEHYDROGENASE"/>
    <property type="match status" value="1"/>
</dbReference>
<dbReference type="InterPro" id="IPR013328">
    <property type="entry name" value="6PGD_dom2"/>
</dbReference>
<gene>
    <name evidence="5" type="ORF">SAMN05892877_110246</name>
</gene>
<dbReference type="SUPFAM" id="SSF51735">
    <property type="entry name" value="NAD(P)-binding Rossmann-fold domains"/>
    <property type="match status" value="1"/>
</dbReference>
<evidence type="ECO:0000256" key="1">
    <source>
        <dbReference type="ARBA" id="ARBA00023002"/>
    </source>
</evidence>
<name>A0A285US02_9HYPH</name>
<accession>A0A285US02</accession>
<dbReference type="Proteomes" id="UP000219167">
    <property type="component" value="Unassembled WGS sequence"/>
</dbReference>
<dbReference type="OrthoDB" id="271711at2"/>
<dbReference type="InterPro" id="IPR013118">
    <property type="entry name" value="Mannitol_DH_C"/>
</dbReference>
<keyword evidence="6" id="KW-1185">Reference proteome</keyword>
<dbReference type="InterPro" id="IPR008927">
    <property type="entry name" value="6-PGluconate_DH-like_C_sf"/>
</dbReference>
<dbReference type="RefSeq" id="WP_097141093.1">
    <property type="nucleotide sequence ID" value="NZ_OBQD01000010.1"/>
</dbReference>
<protein>
    <submittedName>
        <fullName evidence="5">Tagaturonate reductase</fullName>
    </submittedName>
</protein>
<sequence>MKTPVIQFGTSRFLQAHADLFLSEGTPAMAVTVVQTSGDPARAGRLAALAAPEGYPVRVRGRQDGRVIDETRRVTSVKRCLSMAVQYDEVRRVFVEEAEYVLSNTGDSGYDGRPEDREPDFLPAMSFPAKLYHLLAARHAAGAVPLTILPMELIADNGKVLRGLVGALARANGASADLIRYIEEETVWASSLVDRIVSAPIEPAGAVAEPYALWAIERTPGLVAPTQHPSIQLVDDLKEIETLKLHILNLGHTALVDMWQRHGAPADAVVRAFIAVPVVEAELAAIFEHEVLPAFVALGRKDEAKAYLATTMERFANPFLDHKLSDIAQNHRQKVERRIEAFIHLARDAGYGADMPRLSAIADRSQAI</sequence>
<dbReference type="Gene3D" id="1.10.1040.10">
    <property type="entry name" value="N-(1-d-carboxylethyl)-l-norvaline Dehydrogenase, domain 2"/>
    <property type="match status" value="1"/>
</dbReference>
<dbReference type="Pfam" id="PF08125">
    <property type="entry name" value="Mannitol_dh_C"/>
    <property type="match status" value="1"/>
</dbReference>
<evidence type="ECO:0000256" key="2">
    <source>
        <dbReference type="ARBA" id="ARBA00023027"/>
    </source>
</evidence>
<evidence type="ECO:0000313" key="5">
    <source>
        <dbReference type="EMBL" id="SOC43021.1"/>
    </source>
</evidence>
<feature type="domain" description="Mannitol dehydrogenase C-terminal" evidence="4">
    <location>
        <begin position="236"/>
        <end position="344"/>
    </location>
</feature>
<evidence type="ECO:0000259" key="3">
    <source>
        <dbReference type="Pfam" id="PF01232"/>
    </source>
</evidence>
<dbReference type="Pfam" id="PF01232">
    <property type="entry name" value="Mannitol_dh"/>
    <property type="match status" value="1"/>
</dbReference>
<dbReference type="SUPFAM" id="SSF48179">
    <property type="entry name" value="6-phosphogluconate dehydrogenase C-terminal domain-like"/>
    <property type="match status" value="1"/>
</dbReference>
<proteinExistence type="predicted"/>
<dbReference type="GO" id="GO:0016491">
    <property type="term" value="F:oxidoreductase activity"/>
    <property type="evidence" value="ECO:0007669"/>
    <property type="project" value="UniProtKB-KW"/>
</dbReference>
<dbReference type="InterPro" id="IPR036291">
    <property type="entry name" value="NAD(P)-bd_dom_sf"/>
</dbReference>
<dbReference type="AlphaFoldDB" id="A0A285US02"/>
<feature type="domain" description="Mannitol dehydrogenase N-terminal" evidence="3">
    <location>
        <begin position="5"/>
        <end position="219"/>
    </location>
</feature>
<dbReference type="InterPro" id="IPR013131">
    <property type="entry name" value="Mannitol_DH_N"/>
</dbReference>
<keyword evidence="1" id="KW-0560">Oxidoreductase</keyword>
<keyword evidence="2" id="KW-0520">NAD</keyword>
<evidence type="ECO:0000259" key="4">
    <source>
        <dbReference type="Pfam" id="PF08125"/>
    </source>
</evidence>
<dbReference type="EMBL" id="OBQD01000010">
    <property type="protein sequence ID" value="SOC43021.1"/>
    <property type="molecule type" value="Genomic_DNA"/>
</dbReference>